<accession>A0AA36CHY3</accession>
<dbReference type="AlphaFoldDB" id="A0AA36CHY3"/>
<feature type="transmembrane region" description="Helical" evidence="1">
    <location>
        <begin position="66"/>
        <end position="87"/>
    </location>
</feature>
<dbReference type="Proteomes" id="UP001177023">
    <property type="component" value="Unassembled WGS sequence"/>
</dbReference>
<feature type="non-terminal residue" evidence="2">
    <location>
        <position position="126"/>
    </location>
</feature>
<gene>
    <name evidence="2" type="ORF">MSPICULIGERA_LOCUS7359</name>
</gene>
<keyword evidence="3" id="KW-1185">Reference proteome</keyword>
<sequence>MLFSEIGDTFVAIFRPIIYLPALAVKLPNDTNFPILTMLIGAEIYFLSISGMIFTYFSSGVSKRRLLDNTCAICCVTTPGICIWLGVMGFEKVPFLILVGQISLLIIECHSLCNAMAFIFCNCGLS</sequence>
<keyword evidence="1" id="KW-1133">Transmembrane helix</keyword>
<dbReference type="EMBL" id="CATQJA010001849">
    <property type="protein sequence ID" value="CAJ0568848.1"/>
    <property type="molecule type" value="Genomic_DNA"/>
</dbReference>
<name>A0AA36CHY3_9BILA</name>
<protein>
    <submittedName>
        <fullName evidence="2">Uncharacterized protein</fullName>
    </submittedName>
</protein>
<proteinExistence type="predicted"/>
<keyword evidence="1" id="KW-0472">Membrane</keyword>
<keyword evidence="1" id="KW-0812">Transmembrane</keyword>
<evidence type="ECO:0000313" key="2">
    <source>
        <dbReference type="EMBL" id="CAJ0568848.1"/>
    </source>
</evidence>
<comment type="caution">
    <text evidence="2">The sequence shown here is derived from an EMBL/GenBank/DDBJ whole genome shotgun (WGS) entry which is preliminary data.</text>
</comment>
<feature type="transmembrane region" description="Helical" evidence="1">
    <location>
        <begin position="93"/>
        <end position="121"/>
    </location>
</feature>
<feature type="transmembrane region" description="Helical" evidence="1">
    <location>
        <begin position="33"/>
        <end position="54"/>
    </location>
</feature>
<evidence type="ECO:0000313" key="3">
    <source>
        <dbReference type="Proteomes" id="UP001177023"/>
    </source>
</evidence>
<organism evidence="2 3">
    <name type="scientific">Mesorhabditis spiculigera</name>
    <dbReference type="NCBI Taxonomy" id="96644"/>
    <lineage>
        <taxon>Eukaryota</taxon>
        <taxon>Metazoa</taxon>
        <taxon>Ecdysozoa</taxon>
        <taxon>Nematoda</taxon>
        <taxon>Chromadorea</taxon>
        <taxon>Rhabditida</taxon>
        <taxon>Rhabditina</taxon>
        <taxon>Rhabditomorpha</taxon>
        <taxon>Rhabditoidea</taxon>
        <taxon>Rhabditidae</taxon>
        <taxon>Mesorhabditinae</taxon>
        <taxon>Mesorhabditis</taxon>
    </lineage>
</organism>
<evidence type="ECO:0000256" key="1">
    <source>
        <dbReference type="SAM" id="Phobius"/>
    </source>
</evidence>
<reference evidence="2" key="1">
    <citation type="submission" date="2023-06" db="EMBL/GenBank/DDBJ databases">
        <authorList>
            <person name="Delattre M."/>
        </authorList>
    </citation>
    <scope>NUCLEOTIDE SEQUENCE</scope>
    <source>
        <strain evidence="2">AF72</strain>
    </source>
</reference>